<accession>A0A835JGV4</accession>
<keyword evidence="3" id="KW-1185">Reference proteome</keyword>
<dbReference type="Proteomes" id="UP000657918">
    <property type="component" value="Unassembled WGS sequence"/>
</dbReference>
<comment type="caution">
    <text evidence="2">The sequence shown here is derived from an EMBL/GenBank/DDBJ whole genome shotgun (WGS) entry which is preliminary data.</text>
</comment>
<protein>
    <submittedName>
        <fullName evidence="2">Uncharacterized protein</fullName>
    </submittedName>
</protein>
<feature type="region of interest" description="Disordered" evidence="1">
    <location>
        <begin position="1"/>
        <end position="54"/>
    </location>
</feature>
<evidence type="ECO:0000313" key="2">
    <source>
        <dbReference type="EMBL" id="KAF9668463.1"/>
    </source>
</evidence>
<gene>
    <name evidence="2" type="ORF">SADUNF_Sadunf14G0006200</name>
</gene>
<evidence type="ECO:0000256" key="1">
    <source>
        <dbReference type="SAM" id="MobiDB-lite"/>
    </source>
</evidence>
<feature type="compositionally biased region" description="Basic and acidic residues" evidence="1">
    <location>
        <begin position="15"/>
        <end position="26"/>
    </location>
</feature>
<sequence length="96" mass="11077">MANCAENHGAIGGNHLRDSSRVAHDHERKRRYACVRDDARGQHNPKPILANPHGQYDYGYASNEDLFWLMRGTNKNCNEERNILKDLPQGRPWTYS</sequence>
<proteinExistence type="predicted"/>
<reference evidence="2 3" key="1">
    <citation type="submission" date="2020-10" db="EMBL/GenBank/DDBJ databases">
        <title>Plant Genome Project.</title>
        <authorList>
            <person name="Zhang R.-G."/>
        </authorList>
    </citation>
    <scope>NUCLEOTIDE SEQUENCE [LARGE SCALE GENOMIC DNA]</scope>
    <source>
        <strain evidence="2">FAFU-HL-1</strain>
        <tissue evidence="2">Leaf</tissue>
    </source>
</reference>
<evidence type="ECO:0000313" key="3">
    <source>
        <dbReference type="Proteomes" id="UP000657918"/>
    </source>
</evidence>
<dbReference type="AlphaFoldDB" id="A0A835JGV4"/>
<name>A0A835JGV4_9ROSI</name>
<dbReference type="EMBL" id="JADGMS010000014">
    <property type="protein sequence ID" value="KAF9668463.1"/>
    <property type="molecule type" value="Genomic_DNA"/>
</dbReference>
<organism evidence="2 3">
    <name type="scientific">Salix dunnii</name>
    <dbReference type="NCBI Taxonomy" id="1413687"/>
    <lineage>
        <taxon>Eukaryota</taxon>
        <taxon>Viridiplantae</taxon>
        <taxon>Streptophyta</taxon>
        <taxon>Embryophyta</taxon>
        <taxon>Tracheophyta</taxon>
        <taxon>Spermatophyta</taxon>
        <taxon>Magnoliopsida</taxon>
        <taxon>eudicotyledons</taxon>
        <taxon>Gunneridae</taxon>
        <taxon>Pentapetalae</taxon>
        <taxon>rosids</taxon>
        <taxon>fabids</taxon>
        <taxon>Malpighiales</taxon>
        <taxon>Salicaceae</taxon>
        <taxon>Saliceae</taxon>
        <taxon>Salix</taxon>
    </lineage>
</organism>